<feature type="signal peptide" evidence="1">
    <location>
        <begin position="1"/>
        <end position="20"/>
    </location>
</feature>
<name>A0AAD3CWM5_9STRA</name>
<feature type="chain" id="PRO_5041913674" evidence="1">
    <location>
        <begin position="21"/>
        <end position="199"/>
    </location>
</feature>
<organism evidence="2 3">
    <name type="scientific">Chaetoceros tenuissimus</name>
    <dbReference type="NCBI Taxonomy" id="426638"/>
    <lineage>
        <taxon>Eukaryota</taxon>
        <taxon>Sar</taxon>
        <taxon>Stramenopiles</taxon>
        <taxon>Ochrophyta</taxon>
        <taxon>Bacillariophyta</taxon>
        <taxon>Coscinodiscophyceae</taxon>
        <taxon>Chaetocerotophycidae</taxon>
        <taxon>Chaetocerotales</taxon>
        <taxon>Chaetocerotaceae</taxon>
        <taxon>Chaetoceros</taxon>
    </lineage>
</organism>
<dbReference type="AlphaFoldDB" id="A0AAD3CWM5"/>
<protein>
    <submittedName>
        <fullName evidence="2">Uncharacterized protein</fullName>
    </submittedName>
</protein>
<sequence length="199" mass="21882">MKASLSFLASLSLLTNTANAGTISIDWSTIECEEPLADEEVCYGKIKTAMGEDLSFETTTTRLFDDEETWKECKLENSTEIGQAFDSAVDGEKPAKGGRYFASDDSCTDRYKVIFKPWKFEKPVKKTLCTGGEVLETTNGKKCKKTCKSLFCKGFQISGKGNQKTCTFYGEGVALGDATESKFDKCILSKLPNKVVMGE</sequence>
<reference evidence="2 3" key="1">
    <citation type="journal article" date="2021" name="Sci. Rep.">
        <title>The genome of the diatom Chaetoceros tenuissimus carries an ancient integrated fragment of an extant virus.</title>
        <authorList>
            <person name="Hongo Y."/>
            <person name="Kimura K."/>
            <person name="Takaki Y."/>
            <person name="Yoshida Y."/>
            <person name="Baba S."/>
            <person name="Kobayashi G."/>
            <person name="Nagasaki K."/>
            <person name="Hano T."/>
            <person name="Tomaru Y."/>
        </authorList>
    </citation>
    <scope>NUCLEOTIDE SEQUENCE [LARGE SCALE GENOMIC DNA]</scope>
    <source>
        <strain evidence="2 3">NIES-3715</strain>
    </source>
</reference>
<comment type="caution">
    <text evidence="2">The sequence shown here is derived from an EMBL/GenBank/DDBJ whole genome shotgun (WGS) entry which is preliminary data.</text>
</comment>
<gene>
    <name evidence="2" type="ORF">CTEN210_08997</name>
</gene>
<evidence type="ECO:0000313" key="3">
    <source>
        <dbReference type="Proteomes" id="UP001054902"/>
    </source>
</evidence>
<keyword evidence="3" id="KW-1185">Reference proteome</keyword>
<accession>A0AAD3CWM5</accession>
<proteinExistence type="predicted"/>
<dbReference type="Proteomes" id="UP001054902">
    <property type="component" value="Unassembled WGS sequence"/>
</dbReference>
<evidence type="ECO:0000313" key="2">
    <source>
        <dbReference type="EMBL" id="GFH52521.1"/>
    </source>
</evidence>
<evidence type="ECO:0000256" key="1">
    <source>
        <dbReference type="SAM" id="SignalP"/>
    </source>
</evidence>
<keyword evidence="1" id="KW-0732">Signal</keyword>
<dbReference type="EMBL" id="BLLK01000045">
    <property type="protein sequence ID" value="GFH52521.1"/>
    <property type="molecule type" value="Genomic_DNA"/>
</dbReference>